<dbReference type="InterPro" id="IPR053169">
    <property type="entry name" value="MUG_Protein"/>
</dbReference>
<protein>
    <submittedName>
        <fullName evidence="1">Glycoside hydrolase family 76 protein</fullName>
    </submittedName>
</protein>
<accession>A0ABW4IEN5</accession>
<dbReference type="RefSeq" id="WP_379663202.1">
    <property type="nucleotide sequence ID" value="NZ_JBHUDG010000020.1"/>
</dbReference>
<dbReference type="InterPro" id="IPR014512">
    <property type="entry name" value="O_gly_hydro"/>
</dbReference>
<dbReference type="Pfam" id="PF03663">
    <property type="entry name" value="Glyco_hydro_76"/>
    <property type="match status" value="1"/>
</dbReference>
<name>A0ABW4IEN5_9SPHI</name>
<dbReference type="InterPro" id="IPR008928">
    <property type="entry name" value="6-hairpin_glycosidase_sf"/>
</dbReference>
<dbReference type="GO" id="GO:0016787">
    <property type="term" value="F:hydrolase activity"/>
    <property type="evidence" value="ECO:0007669"/>
    <property type="project" value="UniProtKB-KW"/>
</dbReference>
<reference evidence="2" key="1">
    <citation type="journal article" date="2019" name="Int. J. Syst. Evol. Microbiol.">
        <title>The Global Catalogue of Microorganisms (GCM) 10K type strain sequencing project: providing services to taxonomists for standard genome sequencing and annotation.</title>
        <authorList>
            <consortium name="The Broad Institute Genomics Platform"/>
            <consortium name="The Broad Institute Genome Sequencing Center for Infectious Disease"/>
            <person name="Wu L."/>
            <person name="Ma J."/>
        </authorList>
    </citation>
    <scope>NUCLEOTIDE SEQUENCE [LARGE SCALE GENOMIC DNA]</scope>
    <source>
        <strain evidence="2">CCUG 53762</strain>
    </source>
</reference>
<evidence type="ECO:0000313" key="2">
    <source>
        <dbReference type="Proteomes" id="UP001597118"/>
    </source>
</evidence>
<evidence type="ECO:0000313" key="1">
    <source>
        <dbReference type="EMBL" id="MFD1630824.1"/>
    </source>
</evidence>
<dbReference type="PANTHER" id="PTHR47791">
    <property type="entry name" value="MEIOTICALLY UP-REGULATED GENE 191 PROTEIN"/>
    <property type="match status" value="1"/>
</dbReference>
<organism evidence="1 2">
    <name type="scientific">Pseudopedobacter beijingensis</name>
    <dbReference type="NCBI Taxonomy" id="1207056"/>
    <lineage>
        <taxon>Bacteria</taxon>
        <taxon>Pseudomonadati</taxon>
        <taxon>Bacteroidota</taxon>
        <taxon>Sphingobacteriia</taxon>
        <taxon>Sphingobacteriales</taxon>
        <taxon>Sphingobacteriaceae</taxon>
        <taxon>Pseudopedobacter</taxon>
    </lineage>
</organism>
<dbReference type="PIRSF" id="PIRSF021505">
    <property type="entry name" value="O_gly_hdrol"/>
    <property type="match status" value="1"/>
</dbReference>
<sequence>MKILLYLSSLILITNVSSCKKVNDEYSYTDTTISYKKADWLEVSDKGTLGLLQFWYPVTNANGQEGGYFGHGSNGANPGFNYWLQAQALDVLVDAYNRTTLLSERVLYKNYIDKWYIGVQAKHNSTGNADDVRNFEDNYVDDMEWIGLAALRAYQATGDHKFYVLTQHMWESIFLDLRGYNESAPYYGGIFWLRSASGKNACSNGPGSLLCMKLYEHTGDEKYLTYAEKVYDWLRNNLFNSSTGAVYDNVVINAEGVANVQKVALSYNQGTFLGTALELYKVTGRQMYLDDAKLSANYTIGRKVKPESRVLQAEGEEQNQVFRGIFIRSFLELTRYEKLDEKSRSTYVDAMERFGQYIWQAGSATYNIDANNTCLMFSNVWDESPVSYEFSQQMTGCMLVDAVNQLNTAGFIKQSY</sequence>
<keyword evidence="1" id="KW-0378">Hydrolase</keyword>
<comment type="caution">
    <text evidence="1">The sequence shown here is derived from an EMBL/GenBank/DDBJ whole genome shotgun (WGS) entry which is preliminary data.</text>
</comment>
<gene>
    <name evidence="1" type="ORF">ACFSAH_13120</name>
</gene>
<dbReference type="EMBL" id="JBHUDG010000020">
    <property type="protein sequence ID" value="MFD1630824.1"/>
    <property type="molecule type" value="Genomic_DNA"/>
</dbReference>
<dbReference type="Proteomes" id="UP001597118">
    <property type="component" value="Unassembled WGS sequence"/>
</dbReference>
<keyword evidence="2" id="KW-1185">Reference proteome</keyword>
<proteinExistence type="predicted"/>
<dbReference type="PANTHER" id="PTHR47791:SF3">
    <property type="entry name" value="MEIOTICALLY UP-REGULATED GENE 191 PROTEIN"/>
    <property type="match status" value="1"/>
</dbReference>
<dbReference type="SUPFAM" id="SSF48208">
    <property type="entry name" value="Six-hairpin glycosidases"/>
    <property type="match status" value="1"/>
</dbReference>
<dbReference type="InterPro" id="IPR005198">
    <property type="entry name" value="Glyco_hydro_76"/>
</dbReference>
<dbReference type="Gene3D" id="1.50.10.20">
    <property type="match status" value="1"/>
</dbReference>